<dbReference type="InterPro" id="IPR036390">
    <property type="entry name" value="WH_DNA-bd_sf"/>
</dbReference>
<dbReference type="SMART" id="SM00895">
    <property type="entry name" value="FCD"/>
    <property type="match status" value="1"/>
</dbReference>
<dbReference type="SUPFAM" id="SSF46785">
    <property type="entry name" value="Winged helix' DNA-binding domain"/>
    <property type="match status" value="1"/>
</dbReference>
<evidence type="ECO:0000256" key="1">
    <source>
        <dbReference type="ARBA" id="ARBA00023015"/>
    </source>
</evidence>
<sequence length="254" mass="28454">MNELPHPVPGAPATPPTGEAERPRAPASLHGELLVALRDYIVEGNLADGARVPERDLCERFGVSRTPLREALKVLASEGLIDLLPNRGARIRPLRPHDIHELFDVMGGLEALAGRLACEKVEEAEIAEVERLHYEMYGYYLRRDLHGYFRCNQAIHLAIVAAARNATLDETYRTLSARLRRTRYAANLDQHRDRWGQAMREHEAMLDALRRRDGRELSDILFLHLRNKQLAALDVHQGASDGAGALPQDETSVA</sequence>
<gene>
    <name evidence="6" type="ORF">K6K41_18895</name>
</gene>
<dbReference type="InterPro" id="IPR011711">
    <property type="entry name" value="GntR_C"/>
</dbReference>
<evidence type="ECO:0000256" key="2">
    <source>
        <dbReference type="ARBA" id="ARBA00023125"/>
    </source>
</evidence>
<name>A0A9E6UGP3_9HYPH</name>
<dbReference type="SMART" id="SM00345">
    <property type="entry name" value="HTH_GNTR"/>
    <property type="match status" value="1"/>
</dbReference>
<dbReference type="SUPFAM" id="SSF48008">
    <property type="entry name" value="GntR ligand-binding domain-like"/>
    <property type="match status" value="1"/>
</dbReference>
<evidence type="ECO:0000313" key="7">
    <source>
        <dbReference type="Proteomes" id="UP000825701"/>
    </source>
</evidence>
<dbReference type="RefSeq" id="WP_261401945.1">
    <property type="nucleotide sequence ID" value="NZ_CP081869.1"/>
</dbReference>
<feature type="region of interest" description="Disordered" evidence="4">
    <location>
        <begin position="1"/>
        <end position="25"/>
    </location>
</feature>
<evidence type="ECO:0000313" key="6">
    <source>
        <dbReference type="EMBL" id="QZN98952.1"/>
    </source>
</evidence>
<dbReference type="PRINTS" id="PR00035">
    <property type="entry name" value="HTHGNTR"/>
</dbReference>
<organism evidence="6 7">
    <name type="scientific">Chenggangzhangella methanolivorans</name>
    <dbReference type="NCBI Taxonomy" id="1437009"/>
    <lineage>
        <taxon>Bacteria</taxon>
        <taxon>Pseudomonadati</taxon>
        <taxon>Pseudomonadota</taxon>
        <taxon>Alphaproteobacteria</taxon>
        <taxon>Hyphomicrobiales</taxon>
        <taxon>Methylopilaceae</taxon>
        <taxon>Chenggangzhangella</taxon>
    </lineage>
</organism>
<accession>A0A9E6UGP3</accession>
<dbReference type="CDD" id="cd07377">
    <property type="entry name" value="WHTH_GntR"/>
    <property type="match status" value="1"/>
</dbReference>
<keyword evidence="7" id="KW-1185">Reference proteome</keyword>
<dbReference type="InterPro" id="IPR008920">
    <property type="entry name" value="TF_FadR/GntR_C"/>
</dbReference>
<dbReference type="EMBL" id="CP081869">
    <property type="protein sequence ID" value="QZN98952.1"/>
    <property type="molecule type" value="Genomic_DNA"/>
</dbReference>
<dbReference type="GO" id="GO:0003677">
    <property type="term" value="F:DNA binding"/>
    <property type="evidence" value="ECO:0007669"/>
    <property type="project" value="UniProtKB-KW"/>
</dbReference>
<dbReference type="InterPro" id="IPR000524">
    <property type="entry name" value="Tscrpt_reg_HTH_GntR"/>
</dbReference>
<keyword evidence="2" id="KW-0238">DNA-binding</keyword>
<dbReference type="AlphaFoldDB" id="A0A9E6UGP3"/>
<dbReference type="Pfam" id="PF07729">
    <property type="entry name" value="FCD"/>
    <property type="match status" value="1"/>
</dbReference>
<keyword evidence="3" id="KW-0804">Transcription</keyword>
<dbReference type="PANTHER" id="PTHR43537:SF50">
    <property type="entry name" value="TRANSCRIPTIONAL REGULATORY PROTEIN"/>
    <property type="match status" value="1"/>
</dbReference>
<feature type="domain" description="HTH gntR-type" evidence="5">
    <location>
        <begin position="27"/>
        <end position="94"/>
    </location>
</feature>
<protein>
    <submittedName>
        <fullName evidence="6">GntR family transcriptional regulator</fullName>
    </submittedName>
</protein>
<feature type="compositionally biased region" description="Pro residues" evidence="4">
    <location>
        <begin position="1"/>
        <end position="15"/>
    </location>
</feature>
<dbReference type="Gene3D" id="1.20.120.530">
    <property type="entry name" value="GntR ligand-binding domain-like"/>
    <property type="match status" value="1"/>
</dbReference>
<dbReference type="Proteomes" id="UP000825701">
    <property type="component" value="Chromosome"/>
</dbReference>
<keyword evidence="1" id="KW-0805">Transcription regulation</keyword>
<evidence type="ECO:0000259" key="5">
    <source>
        <dbReference type="PROSITE" id="PS50949"/>
    </source>
</evidence>
<dbReference type="InterPro" id="IPR036388">
    <property type="entry name" value="WH-like_DNA-bd_sf"/>
</dbReference>
<dbReference type="GO" id="GO:0003700">
    <property type="term" value="F:DNA-binding transcription factor activity"/>
    <property type="evidence" value="ECO:0007669"/>
    <property type="project" value="InterPro"/>
</dbReference>
<dbReference type="Gene3D" id="1.10.10.10">
    <property type="entry name" value="Winged helix-like DNA-binding domain superfamily/Winged helix DNA-binding domain"/>
    <property type="match status" value="1"/>
</dbReference>
<dbReference type="PANTHER" id="PTHR43537">
    <property type="entry name" value="TRANSCRIPTIONAL REGULATOR, GNTR FAMILY"/>
    <property type="match status" value="1"/>
</dbReference>
<evidence type="ECO:0000256" key="4">
    <source>
        <dbReference type="SAM" id="MobiDB-lite"/>
    </source>
</evidence>
<reference evidence="6" key="1">
    <citation type="submission" date="2021-08" db="EMBL/GenBank/DDBJ databases">
        <authorList>
            <person name="Zhang H."/>
            <person name="Xu M."/>
            <person name="Yu Z."/>
            <person name="Yang L."/>
            <person name="Cai Y."/>
        </authorList>
    </citation>
    <scope>NUCLEOTIDE SEQUENCE</scope>
    <source>
        <strain evidence="6">CHL1</strain>
    </source>
</reference>
<dbReference type="PROSITE" id="PS50949">
    <property type="entry name" value="HTH_GNTR"/>
    <property type="match status" value="1"/>
</dbReference>
<evidence type="ECO:0000256" key="3">
    <source>
        <dbReference type="ARBA" id="ARBA00023163"/>
    </source>
</evidence>
<dbReference type="Pfam" id="PF00392">
    <property type="entry name" value="GntR"/>
    <property type="match status" value="1"/>
</dbReference>
<proteinExistence type="predicted"/>
<dbReference type="KEGG" id="cmet:K6K41_18895"/>